<sequence length="171" mass="18389">MTRRLSRNGIRQALRLARAARASIAAKKKAYAGKIEEVEQYLGLMQSRHLVLEQREADAYERIGDVRYVMSQNGIPEVSYSDSEGDDDGDDEAIALTHPPSVDVAFSDQHRIEAMGGSDSSDASGEGTDGGSEANQEAAPAKERPTIPTHAPHAVTMVAEPLEGPSRRGST</sequence>
<dbReference type="EMBL" id="KV417492">
    <property type="protein sequence ID" value="KZP30722.1"/>
    <property type="molecule type" value="Genomic_DNA"/>
</dbReference>
<evidence type="ECO:0000313" key="2">
    <source>
        <dbReference type="EMBL" id="KZP30722.1"/>
    </source>
</evidence>
<feature type="compositionally biased region" description="Acidic residues" evidence="1">
    <location>
        <begin position="83"/>
        <end position="93"/>
    </location>
</feature>
<protein>
    <submittedName>
        <fullName evidence="2">Uncharacterized protein</fullName>
    </submittedName>
</protein>
<evidence type="ECO:0000256" key="1">
    <source>
        <dbReference type="SAM" id="MobiDB-lite"/>
    </source>
</evidence>
<feature type="region of interest" description="Disordered" evidence="1">
    <location>
        <begin position="74"/>
        <end position="171"/>
    </location>
</feature>
<name>A0A166TKR7_9AGAM</name>
<feature type="compositionally biased region" description="Low complexity" evidence="1">
    <location>
        <begin position="114"/>
        <end position="134"/>
    </location>
</feature>
<organism evidence="2 3">
    <name type="scientific">Athelia psychrophila</name>
    <dbReference type="NCBI Taxonomy" id="1759441"/>
    <lineage>
        <taxon>Eukaryota</taxon>
        <taxon>Fungi</taxon>
        <taxon>Dikarya</taxon>
        <taxon>Basidiomycota</taxon>
        <taxon>Agaricomycotina</taxon>
        <taxon>Agaricomycetes</taxon>
        <taxon>Agaricomycetidae</taxon>
        <taxon>Atheliales</taxon>
        <taxon>Atheliaceae</taxon>
        <taxon>Athelia</taxon>
    </lineage>
</organism>
<accession>A0A166TKR7</accession>
<evidence type="ECO:0000313" key="3">
    <source>
        <dbReference type="Proteomes" id="UP000076532"/>
    </source>
</evidence>
<proteinExistence type="predicted"/>
<dbReference type="AlphaFoldDB" id="A0A166TKR7"/>
<keyword evidence="3" id="KW-1185">Reference proteome</keyword>
<gene>
    <name evidence="2" type="ORF">FIBSPDRAFT_926197</name>
</gene>
<dbReference type="Proteomes" id="UP000076532">
    <property type="component" value="Unassembled WGS sequence"/>
</dbReference>
<reference evidence="2 3" key="1">
    <citation type="journal article" date="2016" name="Mol. Biol. Evol.">
        <title>Comparative Genomics of Early-Diverging Mushroom-Forming Fungi Provides Insights into the Origins of Lignocellulose Decay Capabilities.</title>
        <authorList>
            <person name="Nagy L.G."/>
            <person name="Riley R."/>
            <person name="Tritt A."/>
            <person name="Adam C."/>
            <person name="Daum C."/>
            <person name="Floudas D."/>
            <person name="Sun H."/>
            <person name="Yadav J.S."/>
            <person name="Pangilinan J."/>
            <person name="Larsson K.H."/>
            <person name="Matsuura K."/>
            <person name="Barry K."/>
            <person name="Labutti K."/>
            <person name="Kuo R."/>
            <person name="Ohm R.A."/>
            <person name="Bhattacharya S.S."/>
            <person name="Shirouzu T."/>
            <person name="Yoshinaga Y."/>
            <person name="Martin F.M."/>
            <person name="Grigoriev I.V."/>
            <person name="Hibbett D.S."/>
        </authorList>
    </citation>
    <scope>NUCLEOTIDE SEQUENCE [LARGE SCALE GENOMIC DNA]</scope>
    <source>
        <strain evidence="2 3">CBS 109695</strain>
    </source>
</reference>